<dbReference type="PROSITE" id="PS50068">
    <property type="entry name" value="LDLRA_2"/>
    <property type="match status" value="2"/>
</dbReference>
<reference evidence="10 11" key="1">
    <citation type="submission" date="2018-04" db="EMBL/GenBank/DDBJ databases">
        <title>The genome of golden apple snail Pomacea canaliculata provides insight into stress tolerance and invasive adaptation.</title>
        <authorList>
            <person name="Liu C."/>
            <person name="Liu B."/>
            <person name="Ren Y."/>
            <person name="Zhang Y."/>
            <person name="Wang H."/>
            <person name="Li S."/>
            <person name="Jiang F."/>
            <person name="Yin L."/>
            <person name="Zhang G."/>
            <person name="Qian W."/>
            <person name="Fan W."/>
        </authorList>
    </citation>
    <scope>NUCLEOTIDE SEQUENCE [LARGE SCALE GENOMIC DNA]</scope>
    <source>
        <strain evidence="10">SZHN2017</strain>
        <tissue evidence="10">Muscle</tissue>
    </source>
</reference>
<dbReference type="FunFam" id="4.10.400.10:FF:000001">
    <property type="entry name" value="Low-density lipoprotein receptor-related protein 1"/>
    <property type="match status" value="1"/>
</dbReference>
<dbReference type="STRING" id="400727.A0A2T7NVE3"/>
<dbReference type="InterPro" id="IPR023415">
    <property type="entry name" value="LDLR_class-A_CS"/>
</dbReference>
<comment type="caution">
    <text evidence="10">The sequence shown here is derived from an EMBL/GenBank/DDBJ whole genome shotgun (WGS) entry which is preliminary data.</text>
</comment>
<dbReference type="PANTHER" id="PTHR22722">
    <property type="entry name" value="LOW-DENSITY LIPOPROTEIN RECEPTOR-RELATED PROTEIN 2-RELATED"/>
    <property type="match status" value="1"/>
</dbReference>
<dbReference type="Pfam" id="PF00057">
    <property type="entry name" value="Ldl_recept_a"/>
    <property type="match status" value="2"/>
</dbReference>
<dbReference type="GO" id="GO:0016324">
    <property type="term" value="C:apical plasma membrane"/>
    <property type="evidence" value="ECO:0007669"/>
    <property type="project" value="TreeGrafter"/>
</dbReference>
<dbReference type="GO" id="GO:0006898">
    <property type="term" value="P:receptor-mediated endocytosis"/>
    <property type="evidence" value="ECO:0007669"/>
    <property type="project" value="TreeGrafter"/>
</dbReference>
<dbReference type="PROSITE" id="PS01209">
    <property type="entry name" value="LDLRA_1"/>
    <property type="match status" value="2"/>
</dbReference>
<evidence type="ECO:0000256" key="5">
    <source>
        <dbReference type="ARBA" id="ARBA00023136"/>
    </source>
</evidence>
<keyword evidence="8" id="KW-0325">Glycoprotein</keyword>
<keyword evidence="6 9" id="KW-1015">Disulfide bond</keyword>
<dbReference type="GO" id="GO:0042562">
    <property type="term" value="F:hormone binding"/>
    <property type="evidence" value="ECO:0007669"/>
    <property type="project" value="TreeGrafter"/>
</dbReference>
<evidence type="ECO:0000256" key="8">
    <source>
        <dbReference type="ARBA" id="ARBA00023180"/>
    </source>
</evidence>
<evidence type="ECO:0000256" key="9">
    <source>
        <dbReference type="PROSITE-ProRule" id="PRU00124"/>
    </source>
</evidence>
<protein>
    <submittedName>
        <fullName evidence="10">Uncharacterized protein</fullName>
    </submittedName>
</protein>
<comment type="subcellular location">
    <subcellularLocation>
        <location evidence="1">Membrane</location>
        <topology evidence="1">Single-pass membrane protein</topology>
    </subcellularLocation>
</comment>
<evidence type="ECO:0000256" key="1">
    <source>
        <dbReference type="ARBA" id="ARBA00004167"/>
    </source>
</evidence>
<dbReference type="OrthoDB" id="6041366at2759"/>
<keyword evidence="11" id="KW-1185">Reference proteome</keyword>
<gene>
    <name evidence="10" type="ORF">C0Q70_15646</name>
</gene>
<keyword evidence="7" id="KW-0675">Receptor</keyword>
<dbReference type="Gene3D" id="4.10.400.10">
    <property type="entry name" value="Low-density Lipoprotein Receptor"/>
    <property type="match status" value="2"/>
</dbReference>
<evidence type="ECO:0000256" key="6">
    <source>
        <dbReference type="ARBA" id="ARBA00023157"/>
    </source>
</evidence>
<keyword evidence="5" id="KW-0472">Membrane</keyword>
<feature type="disulfide bond" evidence="9">
    <location>
        <begin position="40"/>
        <end position="55"/>
    </location>
</feature>
<name>A0A2T7NVE3_POMCA</name>
<dbReference type="PRINTS" id="PR00261">
    <property type="entry name" value="LDLRECEPTOR"/>
</dbReference>
<organism evidence="10 11">
    <name type="scientific">Pomacea canaliculata</name>
    <name type="common">Golden apple snail</name>
    <dbReference type="NCBI Taxonomy" id="400727"/>
    <lineage>
        <taxon>Eukaryota</taxon>
        <taxon>Metazoa</taxon>
        <taxon>Spiralia</taxon>
        <taxon>Lophotrochozoa</taxon>
        <taxon>Mollusca</taxon>
        <taxon>Gastropoda</taxon>
        <taxon>Caenogastropoda</taxon>
        <taxon>Architaenioglossa</taxon>
        <taxon>Ampullarioidea</taxon>
        <taxon>Ampullariidae</taxon>
        <taxon>Pomacea</taxon>
    </lineage>
</organism>
<dbReference type="PANTHER" id="PTHR22722:SF15">
    <property type="entry name" value="LOW-DENSITY LIPOPROTEIN RECEPTOR-RELATED"/>
    <property type="match status" value="1"/>
</dbReference>
<accession>A0A2T7NVE3</accession>
<dbReference type="InterPro" id="IPR051221">
    <property type="entry name" value="LDLR-related"/>
</dbReference>
<evidence type="ECO:0000256" key="4">
    <source>
        <dbReference type="ARBA" id="ARBA00022989"/>
    </source>
</evidence>
<dbReference type="SMART" id="SM00192">
    <property type="entry name" value="LDLa"/>
    <property type="match status" value="2"/>
</dbReference>
<keyword evidence="2" id="KW-0812">Transmembrane</keyword>
<evidence type="ECO:0000313" key="10">
    <source>
        <dbReference type="EMBL" id="PVD25148.1"/>
    </source>
</evidence>
<evidence type="ECO:0000256" key="3">
    <source>
        <dbReference type="ARBA" id="ARBA00022737"/>
    </source>
</evidence>
<feature type="disulfide bond" evidence="9">
    <location>
        <begin position="28"/>
        <end position="46"/>
    </location>
</feature>
<proteinExistence type="predicted"/>
<dbReference type="AlphaFoldDB" id="A0A2T7NVE3"/>
<evidence type="ECO:0000256" key="7">
    <source>
        <dbReference type="ARBA" id="ARBA00023170"/>
    </source>
</evidence>
<keyword evidence="4" id="KW-1133">Transmembrane helix</keyword>
<feature type="disulfide bond" evidence="9">
    <location>
        <begin position="60"/>
        <end position="72"/>
    </location>
</feature>
<dbReference type="InterPro" id="IPR036055">
    <property type="entry name" value="LDL_receptor-like_sf"/>
</dbReference>
<evidence type="ECO:0000313" key="11">
    <source>
        <dbReference type="Proteomes" id="UP000245119"/>
    </source>
</evidence>
<evidence type="ECO:0000256" key="2">
    <source>
        <dbReference type="ARBA" id="ARBA00022692"/>
    </source>
</evidence>
<dbReference type="InterPro" id="IPR002172">
    <property type="entry name" value="LDrepeatLR_classA_rpt"/>
</dbReference>
<comment type="caution">
    <text evidence="9">Lacks conserved residue(s) required for the propagation of feature annotation.</text>
</comment>
<dbReference type="CDD" id="cd00112">
    <property type="entry name" value="LDLa"/>
    <property type="match status" value="2"/>
</dbReference>
<dbReference type="SUPFAM" id="SSF57424">
    <property type="entry name" value="LDL receptor-like module"/>
    <property type="match status" value="2"/>
</dbReference>
<dbReference type="Proteomes" id="UP000245119">
    <property type="component" value="Linkage Group LG9"/>
</dbReference>
<dbReference type="EMBL" id="PZQS01000009">
    <property type="protein sequence ID" value="PVD25148.1"/>
    <property type="molecule type" value="Genomic_DNA"/>
</dbReference>
<dbReference type="GO" id="GO:0043235">
    <property type="term" value="C:receptor complex"/>
    <property type="evidence" value="ECO:0007669"/>
    <property type="project" value="TreeGrafter"/>
</dbReference>
<sequence length="103" mass="11267">MRGVLTQIALPVFSAHAGYCTGAHQIRCKNNRCMPLEFRCDGKNDCGDGTDEVDCASFTCSRGEFKCSNGHCIEEIYLCDGDDDCFDKSDEQPSNCPSGKRAV</sequence>
<feature type="disulfide bond" evidence="9">
    <location>
        <begin position="67"/>
        <end position="85"/>
    </location>
</feature>
<keyword evidence="3" id="KW-0677">Repeat</keyword>